<dbReference type="PANTHER" id="PTHR22760">
    <property type="entry name" value="GLYCOSYLTRANSFERASE"/>
    <property type="match status" value="1"/>
</dbReference>
<gene>
    <name evidence="12" type="ORF">M427DRAFT_136518</name>
</gene>
<keyword evidence="6 10" id="KW-0812">Transmembrane</keyword>
<sequence length="641" mass="69833">MGDIRQRKPGRTRPDSDAIPDATKPASALARAIAPAVPTREPYPLYFPTFSILFRLILIARLLAATSSPIADCDETFNYWEPAHYLHYGRGLQTWEYSPDYAIRSWAYVALHAGVAWAFGWAAKSKRHVFILVRVLLGVCSAYAETSLCVAVARHWNARMARYLVAILVFGTGIFISATAFLPSTFAMYTTLMATAASLQPPSTSRTIETVAWYAVGVILGWPFSGLGVVPFVVEDVLTDVHRLGLPAGVAQAVRRLALAGGVVVIGILLPTLLIDSAFYRRPVFASLNLVLYNVFSGPGKGPDVFGTEPWWFYAVNLALNWNVAFALAVLAVPFTLLATYLPQPARAPNDPPITATPTTILRLADFPMWFLVFSAQAHKEERFMYIAYPGLVLCAAAALCCIGDVLRAVGSSKPMRRLAPLFSLSVPALLVVFSVASLSRSVALHLHYAAPLSVYAQLHDILAERISHLGTERANTTTALVVCVGKEWYRFPSHYFVPDGAQLAFLRSGFRGLLPKYFELDVMAAERDALGWRPGTWLTPTGMNDVNREELDRYVDAATCDYVVDFASHAATKVGKEGGGGGGGAGGDHDYCNAAGFRRVISARFLNAGATQGTAARIAWVPGLTRGKRWGEYCAMERVV</sequence>
<keyword evidence="7 10" id="KW-0256">Endoplasmic reticulum</keyword>
<dbReference type="PANTHER" id="PTHR22760:SF2">
    <property type="entry name" value="ALPHA-1,2-MANNOSYLTRANSFERASE ALG9"/>
    <property type="match status" value="1"/>
</dbReference>
<dbReference type="Pfam" id="PF03901">
    <property type="entry name" value="Glyco_transf_22"/>
    <property type="match status" value="1"/>
</dbReference>
<dbReference type="GO" id="GO:0006487">
    <property type="term" value="P:protein N-linked glycosylation"/>
    <property type="evidence" value="ECO:0007669"/>
    <property type="project" value="TreeGrafter"/>
</dbReference>
<feature type="transmembrane region" description="Helical" evidence="10">
    <location>
        <begin position="254"/>
        <end position="275"/>
    </location>
</feature>
<feature type="transmembrane region" description="Helical" evidence="10">
    <location>
        <begin position="105"/>
        <end position="123"/>
    </location>
</feature>
<reference evidence="12 13" key="1">
    <citation type="journal article" date="2015" name="Genome Biol. Evol.">
        <title>Phylogenomic analyses indicate that early fungi evolved digesting cell walls of algal ancestors of land plants.</title>
        <authorList>
            <person name="Chang Y."/>
            <person name="Wang S."/>
            <person name="Sekimoto S."/>
            <person name="Aerts A.L."/>
            <person name="Choi C."/>
            <person name="Clum A."/>
            <person name="LaButti K.M."/>
            <person name="Lindquist E.A."/>
            <person name="Yee Ngan C."/>
            <person name="Ohm R.A."/>
            <person name="Salamov A.A."/>
            <person name="Grigoriev I.V."/>
            <person name="Spatafora J.W."/>
            <person name="Berbee M.L."/>
        </authorList>
    </citation>
    <scope>NUCLEOTIDE SEQUENCE [LARGE SCALE GENOMIC DNA]</scope>
    <source>
        <strain evidence="12 13">JEL478</strain>
    </source>
</reference>
<evidence type="ECO:0000313" key="12">
    <source>
        <dbReference type="EMBL" id="KXS13524.1"/>
    </source>
</evidence>
<protein>
    <recommendedName>
        <fullName evidence="10">Mannosyltransferase</fullName>
        <ecNumber evidence="10">2.4.1.-</ecNumber>
    </recommendedName>
</protein>
<accession>A0A139AA42</accession>
<keyword evidence="8 10" id="KW-1133">Transmembrane helix</keyword>
<evidence type="ECO:0000256" key="11">
    <source>
        <dbReference type="SAM" id="MobiDB-lite"/>
    </source>
</evidence>
<dbReference type="GO" id="GO:0005789">
    <property type="term" value="C:endoplasmic reticulum membrane"/>
    <property type="evidence" value="ECO:0007669"/>
    <property type="project" value="UniProtKB-SubCell"/>
</dbReference>
<dbReference type="AlphaFoldDB" id="A0A139AA42"/>
<feature type="region of interest" description="Disordered" evidence="11">
    <location>
        <begin position="1"/>
        <end position="24"/>
    </location>
</feature>
<feature type="transmembrane region" description="Helical" evidence="10">
    <location>
        <begin position="211"/>
        <end position="234"/>
    </location>
</feature>
<dbReference type="GO" id="GO:0000026">
    <property type="term" value="F:alpha-1,2-mannosyltransferase activity"/>
    <property type="evidence" value="ECO:0007669"/>
    <property type="project" value="TreeGrafter"/>
</dbReference>
<feature type="transmembrane region" description="Helical" evidence="10">
    <location>
        <begin position="419"/>
        <end position="439"/>
    </location>
</feature>
<evidence type="ECO:0000256" key="1">
    <source>
        <dbReference type="ARBA" id="ARBA00004477"/>
    </source>
</evidence>
<evidence type="ECO:0000256" key="5">
    <source>
        <dbReference type="ARBA" id="ARBA00022679"/>
    </source>
</evidence>
<evidence type="ECO:0000313" key="13">
    <source>
        <dbReference type="Proteomes" id="UP000070544"/>
    </source>
</evidence>
<organism evidence="12 13">
    <name type="scientific">Gonapodya prolifera (strain JEL478)</name>
    <name type="common">Monoblepharis prolifera</name>
    <dbReference type="NCBI Taxonomy" id="1344416"/>
    <lineage>
        <taxon>Eukaryota</taxon>
        <taxon>Fungi</taxon>
        <taxon>Fungi incertae sedis</taxon>
        <taxon>Chytridiomycota</taxon>
        <taxon>Chytridiomycota incertae sedis</taxon>
        <taxon>Monoblepharidomycetes</taxon>
        <taxon>Monoblepharidales</taxon>
        <taxon>Gonapodyaceae</taxon>
        <taxon>Gonapodya</taxon>
    </lineage>
</organism>
<keyword evidence="13" id="KW-1185">Reference proteome</keyword>
<comment type="subcellular location">
    <subcellularLocation>
        <location evidence="1 10">Endoplasmic reticulum membrane</location>
        <topology evidence="1 10">Multi-pass membrane protein</topology>
    </subcellularLocation>
</comment>
<name>A0A139AA42_GONPJ</name>
<keyword evidence="5 12" id="KW-0808">Transferase</keyword>
<feature type="transmembrane region" description="Helical" evidence="10">
    <location>
        <begin position="386"/>
        <end position="407"/>
    </location>
</feature>
<comment type="similarity">
    <text evidence="3 10">Belongs to the glycosyltransferase 22 family.</text>
</comment>
<dbReference type="UniPathway" id="UPA00378"/>
<evidence type="ECO:0000256" key="8">
    <source>
        <dbReference type="ARBA" id="ARBA00022989"/>
    </source>
</evidence>
<dbReference type="STRING" id="1344416.A0A139AA42"/>
<feature type="transmembrane region" description="Helical" evidence="10">
    <location>
        <begin position="129"/>
        <end position="151"/>
    </location>
</feature>
<dbReference type="EC" id="2.4.1.-" evidence="10"/>
<evidence type="ECO:0000256" key="4">
    <source>
        <dbReference type="ARBA" id="ARBA00022676"/>
    </source>
</evidence>
<feature type="transmembrane region" description="Helical" evidence="10">
    <location>
        <begin position="163"/>
        <end position="191"/>
    </location>
</feature>
<proteinExistence type="inferred from homology"/>
<feature type="transmembrane region" description="Helical" evidence="10">
    <location>
        <begin position="320"/>
        <end position="342"/>
    </location>
</feature>
<dbReference type="InterPro" id="IPR005599">
    <property type="entry name" value="GPI_mannosylTrfase"/>
</dbReference>
<evidence type="ECO:0000256" key="2">
    <source>
        <dbReference type="ARBA" id="ARBA00004922"/>
    </source>
</evidence>
<dbReference type="OrthoDB" id="497541at2759"/>
<comment type="pathway">
    <text evidence="2">Protein modification; protein glycosylation.</text>
</comment>
<keyword evidence="4 10" id="KW-0328">Glycosyltransferase</keyword>
<feature type="transmembrane region" description="Helical" evidence="10">
    <location>
        <begin position="45"/>
        <end position="64"/>
    </location>
</feature>
<feature type="compositionally biased region" description="Basic and acidic residues" evidence="11">
    <location>
        <begin position="1"/>
        <end position="16"/>
    </location>
</feature>
<keyword evidence="9 10" id="KW-0472">Membrane</keyword>
<evidence type="ECO:0000256" key="6">
    <source>
        <dbReference type="ARBA" id="ARBA00022692"/>
    </source>
</evidence>
<dbReference type="EMBL" id="KQ965777">
    <property type="protein sequence ID" value="KXS13524.1"/>
    <property type="molecule type" value="Genomic_DNA"/>
</dbReference>
<evidence type="ECO:0000256" key="10">
    <source>
        <dbReference type="RuleBase" id="RU363075"/>
    </source>
</evidence>
<dbReference type="OMA" id="PRDMHAK"/>
<evidence type="ECO:0000256" key="9">
    <source>
        <dbReference type="ARBA" id="ARBA00023136"/>
    </source>
</evidence>
<evidence type="ECO:0000256" key="3">
    <source>
        <dbReference type="ARBA" id="ARBA00007063"/>
    </source>
</evidence>
<evidence type="ECO:0000256" key="7">
    <source>
        <dbReference type="ARBA" id="ARBA00022824"/>
    </source>
</evidence>
<dbReference type="Proteomes" id="UP000070544">
    <property type="component" value="Unassembled WGS sequence"/>
</dbReference>